<accession>A0A3L5TUT5</accession>
<gene>
    <name evidence="3" type="ORF">AM593_08504</name>
</gene>
<protein>
    <submittedName>
        <fullName evidence="3">Uncharacterized protein</fullName>
    </submittedName>
</protein>
<dbReference type="GO" id="GO:0030687">
    <property type="term" value="C:preribosome, large subunit precursor"/>
    <property type="evidence" value="ECO:0007669"/>
    <property type="project" value="TreeGrafter"/>
</dbReference>
<keyword evidence="2" id="KW-0067">ATP-binding</keyword>
<keyword evidence="1" id="KW-0547">Nucleotide-binding</keyword>
<comment type="caution">
    <text evidence="3">The sequence shown here is derived from an EMBL/GenBank/DDBJ whole genome shotgun (WGS) entry which is preliminary data.</text>
</comment>
<evidence type="ECO:0000313" key="4">
    <source>
        <dbReference type="Proteomes" id="UP000266721"/>
    </source>
</evidence>
<dbReference type="GO" id="GO:0000027">
    <property type="term" value="P:ribosomal large subunit assembly"/>
    <property type="evidence" value="ECO:0007669"/>
    <property type="project" value="TreeGrafter"/>
</dbReference>
<organism evidence="3 4">
    <name type="scientific">Mytilus galloprovincialis</name>
    <name type="common">Mediterranean mussel</name>
    <dbReference type="NCBI Taxonomy" id="29158"/>
    <lineage>
        <taxon>Eukaryota</taxon>
        <taxon>Metazoa</taxon>
        <taxon>Spiralia</taxon>
        <taxon>Lophotrochozoa</taxon>
        <taxon>Mollusca</taxon>
        <taxon>Bivalvia</taxon>
        <taxon>Autobranchia</taxon>
        <taxon>Pteriomorphia</taxon>
        <taxon>Mytilida</taxon>
        <taxon>Mytiloidea</taxon>
        <taxon>Mytilidae</taxon>
        <taxon>Mytilinae</taxon>
        <taxon>Mytilus</taxon>
    </lineage>
</organism>
<dbReference type="GO" id="GO:0005634">
    <property type="term" value="C:nucleus"/>
    <property type="evidence" value="ECO:0007669"/>
    <property type="project" value="TreeGrafter"/>
</dbReference>
<evidence type="ECO:0000256" key="1">
    <source>
        <dbReference type="ARBA" id="ARBA00022741"/>
    </source>
</evidence>
<feature type="non-terminal residue" evidence="3">
    <location>
        <position position="1"/>
    </location>
</feature>
<reference evidence="3 4" key="1">
    <citation type="journal article" date="2016" name="PLoS ONE">
        <title>A First Insight into the Genome of the Filter-Feeder Mussel Mytilus galloprovincialis.</title>
        <authorList>
            <person name="Murgarella M."/>
            <person name="Puiu D."/>
            <person name="Novoa B."/>
            <person name="Figueras A."/>
            <person name="Posada D."/>
            <person name="Canchaya C."/>
        </authorList>
    </citation>
    <scope>NUCLEOTIDE SEQUENCE [LARGE SCALE GENOMIC DNA]</scope>
    <source>
        <tissue evidence="3">Muscle</tissue>
    </source>
</reference>
<proteinExistence type="predicted"/>
<evidence type="ECO:0000313" key="3">
    <source>
        <dbReference type="EMBL" id="OPL33719.1"/>
    </source>
</evidence>
<dbReference type="GO" id="GO:0005524">
    <property type="term" value="F:ATP binding"/>
    <property type="evidence" value="ECO:0007669"/>
    <property type="project" value="UniProtKB-KW"/>
</dbReference>
<dbReference type="EMBL" id="KV581757">
    <property type="protein sequence ID" value="OPL33719.1"/>
    <property type="molecule type" value="Genomic_DNA"/>
</dbReference>
<name>A0A3L5TUT5_MYTGA</name>
<keyword evidence="4" id="KW-1185">Reference proteome</keyword>
<dbReference type="GO" id="GO:0000055">
    <property type="term" value="P:ribosomal large subunit export from nucleus"/>
    <property type="evidence" value="ECO:0007669"/>
    <property type="project" value="TreeGrafter"/>
</dbReference>
<sequence length="287" mass="33081">MNFSPVSNYLSYQMIKHFPLQNEDLLSTVMLQLSEVPSVSLNSPDFLYLAQNINSTDTQKVIGSLVPDSTTANSLLSSLRSSGLDLVNSDSFIRKELTPRLIFTLSKLLDQFVETWQQQEERRRQKEEEDDCLYRYKAQLHGDERMEAEKEEDEFKQNFPSFEQDYMDVSGRPTLEGPEPVKVDSNNTLQDTISEEEMNTICRIHQAIFTLLTNADWLKQTCNIEVKVQDIIRPVLSNYMVMTSLLKPTYQYLNEKIDKPMFGGHLIVASVVQEQISQQVSQLQFVC</sequence>
<dbReference type="AlphaFoldDB" id="A0A3L5TUT5"/>
<evidence type="ECO:0000256" key="2">
    <source>
        <dbReference type="ARBA" id="ARBA00022840"/>
    </source>
</evidence>
<dbReference type="PANTHER" id="PTHR48103:SF2">
    <property type="entry name" value="MIDASIN"/>
    <property type="match status" value="1"/>
</dbReference>
<dbReference type="PANTHER" id="PTHR48103">
    <property type="entry name" value="MIDASIN-RELATED"/>
    <property type="match status" value="1"/>
</dbReference>
<dbReference type="Proteomes" id="UP000266721">
    <property type="component" value="Unassembled WGS sequence"/>
</dbReference>